<reference evidence="2" key="2">
    <citation type="journal article" date="2023" name="Science">
        <title>Genomic signatures of disease resistance in endangered staghorn corals.</title>
        <authorList>
            <person name="Vollmer S.V."/>
            <person name="Selwyn J.D."/>
            <person name="Despard B.A."/>
            <person name="Roesel C.L."/>
        </authorList>
    </citation>
    <scope>NUCLEOTIDE SEQUENCE</scope>
    <source>
        <strain evidence="2">K2</strain>
    </source>
</reference>
<feature type="region of interest" description="Disordered" evidence="1">
    <location>
        <begin position="1"/>
        <end position="30"/>
    </location>
</feature>
<proteinExistence type="predicted"/>
<sequence length="45" mass="4948">MFGEEKSTTHLRLTGTAGDGQRSEPTQETVEEIKNGMTLVVGRVR</sequence>
<gene>
    <name evidence="2" type="ORF">P5673_013287</name>
</gene>
<evidence type="ECO:0000313" key="3">
    <source>
        <dbReference type="Proteomes" id="UP001249851"/>
    </source>
</evidence>
<keyword evidence="3" id="KW-1185">Reference proteome</keyword>
<dbReference type="AlphaFoldDB" id="A0AAD9QLP6"/>
<protein>
    <submittedName>
        <fullName evidence="2">Uncharacterized protein</fullName>
    </submittedName>
</protein>
<evidence type="ECO:0000256" key="1">
    <source>
        <dbReference type="SAM" id="MobiDB-lite"/>
    </source>
</evidence>
<accession>A0AAD9QLP6</accession>
<comment type="caution">
    <text evidence="2">The sequence shown here is derived from an EMBL/GenBank/DDBJ whole genome shotgun (WGS) entry which is preliminary data.</text>
</comment>
<evidence type="ECO:0000313" key="2">
    <source>
        <dbReference type="EMBL" id="KAK2563561.1"/>
    </source>
</evidence>
<name>A0AAD9QLP6_ACRCE</name>
<organism evidence="2 3">
    <name type="scientific">Acropora cervicornis</name>
    <name type="common">Staghorn coral</name>
    <dbReference type="NCBI Taxonomy" id="6130"/>
    <lineage>
        <taxon>Eukaryota</taxon>
        <taxon>Metazoa</taxon>
        <taxon>Cnidaria</taxon>
        <taxon>Anthozoa</taxon>
        <taxon>Hexacorallia</taxon>
        <taxon>Scleractinia</taxon>
        <taxon>Astrocoeniina</taxon>
        <taxon>Acroporidae</taxon>
        <taxon>Acropora</taxon>
    </lineage>
</organism>
<dbReference type="Proteomes" id="UP001249851">
    <property type="component" value="Unassembled WGS sequence"/>
</dbReference>
<dbReference type="EMBL" id="JARQWQ010000025">
    <property type="protein sequence ID" value="KAK2563561.1"/>
    <property type="molecule type" value="Genomic_DNA"/>
</dbReference>
<reference evidence="2" key="1">
    <citation type="journal article" date="2023" name="G3 (Bethesda)">
        <title>Whole genome assembly and annotation of the endangered Caribbean coral Acropora cervicornis.</title>
        <authorList>
            <person name="Selwyn J.D."/>
            <person name="Vollmer S.V."/>
        </authorList>
    </citation>
    <scope>NUCLEOTIDE SEQUENCE</scope>
    <source>
        <strain evidence="2">K2</strain>
    </source>
</reference>